<dbReference type="AlphaFoldDB" id="A0A831XF45"/>
<evidence type="ECO:0000259" key="1">
    <source>
        <dbReference type="Pfam" id="PF11823"/>
    </source>
</evidence>
<reference evidence="2" key="1">
    <citation type="journal article" date="2020" name="mSystems">
        <title>Genome- and Community-Level Interaction Insights into Carbon Utilization and Element Cycling Functions of Hydrothermarchaeota in Hydrothermal Sediment.</title>
        <authorList>
            <person name="Zhou Z."/>
            <person name="Liu Y."/>
            <person name="Xu W."/>
            <person name="Pan J."/>
            <person name="Luo Z.H."/>
            <person name="Li M."/>
        </authorList>
    </citation>
    <scope>NUCLEOTIDE SEQUENCE [LARGE SCALE GENOMIC DNA]</scope>
    <source>
        <strain evidence="2">SpSt-349</strain>
    </source>
</reference>
<name>A0A831XF45_GEOME</name>
<gene>
    <name evidence="2" type="ORF">ENQ87_10545</name>
</gene>
<proteinExistence type="predicted"/>
<accession>A0A831XF45</accession>
<organism evidence="2">
    <name type="scientific">Geobacter metallireducens</name>
    <dbReference type="NCBI Taxonomy" id="28232"/>
    <lineage>
        <taxon>Bacteria</taxon>
        <taxon>Pseudomonadati</taxon>
        <taxon>Thermodesulfobacteriota</taxon>
        <taxon>Desulfuromonadia</taxon>
        <taxon>Geobacterales</taxon>
        <taxon>Geobacteraceae</taxon>
        <taxon>Geobacter</taxon>
    </lineage>
</organism>
<feature type="domain" description="Putative Se/S carrier protein-like" evidence="1">
    <location>
        <begin position="6"/>
        <end position="73"/>
    </location>
</feature>
<sequence>MIRNGDCVAIFHSIHRVMKAEKILKGQGLPILLIPAPRALHADCGLAIRYAAADREAVEGVLAAEGLVPEEIHVKQGEQYCKIG</sequence>
<evidence type="ECO:0000313" key="2">
    <source>
        <dbReference type="EMBL" id="HEN42792.1"/>
    </source>
</evidence>
<dbReference type="Pfam" id="PF11823">
    <property type="entry name" value="Se_S_carrier"/>
    <property type="match status" value="1"/>
</dbReference>
<dbReference type="InterPro" id="IPR021778">
    <property type="entry name" value="Se/S_carrier-like"/>
</dbReference>
<comment type="caution">
    <text evidence="2">The sequence shown here is derived from an EMBL/GenBank/DDBJ whole genome shotgun (WGS) entry which is preliminary data.</text>
</comment>
<protein>
    <submittedName>
        <fullName evidence="2">DUF3343 domain-containing protein</fullName>
    </submittedName>
</protein>
<dbReference type="EMBL" id="DSOV01000044">
    <property type="protein sequence ID" value="HEN42792.1"/>
    <property type="molecule type" value="Genomic_DNA"/>
</dbReference>